<dbReference type="PRINTS" id="PR00463">
    <property type="entry name" value="EP450I"/>
</dbReference>
<dbReference type="CDD" id="cd00302">
    <property type="entry name" value="cytochrome_P450"/>
    <property type="match status" value="1"/>
</dbReference>
<keyword evidence="3" id="KW-0479">Metal-binding</keyword>
<dbReference type="EMBL" id="CAJNDS010000549">
    <property type="protein sequence ID" value="CAE7217322.1"/>
    <property type="molecule type" value="Genomic_DNA"/>
</dbReference>
<sequence length="725" mass="80716">MRDGSPDAAFTAGMYRHGGVVGLRASRHDLRASIQALTAYVRQCDASHVFTSVAVFFNTASPPHRDTQNENTPNLVLKLSSFSGGGLWIEDSCGSVERLVSGKPTLGKILNFQDGKLYVQAREKWHATEPWEGSRVVLVAYNLGCAAQLSADNRTDLCSLGFQPPRSVGDVASPPGDKPTILEVFSGTSRTAAAARRRGLEAHAFDHTLQPVKDVGTAIKSFRDAWLSMDQIRASMMQSVLQMVNERRALAAALAGAGASLLAIKLLLQSRPERFRQVPGVWLLGVLPETCYGKALTEKIAEWSDKYGEEGVFEYNLAGWRTVCCCSWEHAKVVLGLRPFKMERFSAFANVTSLATGSFFSEGERWKRERRILSPAFNAKNVESLIPAVQCVAEQLLQEIEKDVSAGKEVDLTELMPLYTADVICKTGLGHELNLLQARSPDLIDDMKVLADAVQTRMFAPFPYWKVPGLAPWIDDGDKMKKKFDQRAEETMKLANSGGKSITEKLRAMEGDKFTNRELLDNILVLLIAGTDTTSTALGWVFYHLSKDQALQKQVAEEVRSLPEGELSTEQMESLHMVRAVWLETLRTTGPAAFLCFENNEEFTLAGKRQPPGTQFTVPMQYLMMNDPEVKTKLGNDLRSYRPTRWLGPEGIIKHPPFDTLPFGHGPRICLGMRLAEYEGLLAIARVVQKFDFMPYEKPEPEKTLTFTANNPVEHITIRVRPRTW</sequence>
<evidence type="ECO:0000313" key="4">
    <source>
        <dbReference type="EMBL" id="CAE7217322.1"/>
    </source>
</evidence>
<dbReference type="SUPFAM" id="SSF48264">
    <property type="entry name" value="Cytochrome P450"/>
    <property type="match status" value="1"/>
</dbReference>
<name>A0A812JZP3_9DINO</name>
<keyword evidence="3" id="KW-0349">Heme</keyword>
<evidence type="ECO:0000256" key="1">
    <source>
        <dbReference type="ARBA" id="ARBA00001971"/>
    </source>
</evidence>
<dbReference type="PANTHER" id="PTHR24305:SF166">
    <property type="entry name" value="CYTOCHROME P450 12A4, MITOCHONDRIAL-RELATED"/>
    <property type="match status" value="1"/>
</dbReference>
<organism evidence="4 5">
    <name type="scientific">Symbiodinium natans</name>
    <dbReference type="NCBI Taxonomy" id="878477"/>
    <lineage>
        <taxon>Eukaryota</taxon>
        <taxon>Sar</taxon>
        <taxon>Alveolata</taxon>
        <taxon>Dinophyceae</taxon>
        <taxon>Suessiales</taxon>
        <taxon>Symbiodiniaceae</taxon>
        <taxon>Symbiodinium</taxon>
    </lineage>
</organism>
<dbReference type="PANTHER" id="PTHR24305">
    <property type="entry name" value="CYTOCHROME P450"/>
    <property type="match status" value="1"/>
</dbReference>
<dbReference type="GO" id="GO:0020037">
    <property type="term" value="F:heme binding"/>
    <property type="evidence" value="ECO:0007669"/>
    <property type="project" value="InterPro"/>
</dbReference>
<dbReference type="GO" id="GO:0005506">
    <property type="term" value="F:iron ion binding"/>
    <property type="evidence" value="ECO:0007669"/>
    <property type="project" value="InterPro"/>
</dbReference>
<dbReference type="InterPro" id="IPR036396">
    <property type="entry name" value="Cyt_P450_sf"/>
</dbReference>
<proteinExistence type="inferred from homology"/>
<gene>
    <name evidence="4" type="primary">cyp-13A1</name>
    <name evidence="4" type="ORF">SNAT2548_LOCUS7719</name>
</gene>
<dbReference type="Gene3D" id="1.10.630.10">
    <property type="entry name" value="Cytochrome P450"/>
    <property type="match status" value="1"/>
</dbReference>
<dbReference type="GO" id="GO:0016705">
    <property type="term" value="F:oxidoreductase activity, acting on paired donors, with incorporation or reduction of molecular oxygen"/>
    <property type="evidence" value="ECO:0007669"/>
    <property type="project" value="InterPro"/>
</dbReference>
<dbReference type="InterPro" id="IPR002401">
    <property type="entry name" value="Cyt_P450_E_grp-I"/>
</dbReference>
<dbReference type="InterPro" id="IPR001128">
    <property type="entry name" value="Cyt_P450"/>
</dbReference>
<dbReference type="InterPro" id="IPR050121">
    <property type="entry name" value="Cytochrome_P450_monoxygenase"/>
</dbReference>
<evidence type="ECO:0000256" key="3">
    <source>
        <dbReference type="PIRSR" id="PIRSR602401-1"/>
    </source>
</evidence>
<accession>A0A812JZP3</accession>
<dbReference type="PROSITE" id="PS00086">
    <property type="entry name" value="CYTOCHROME_P450"/>
    <property type="match status" value="1"/>
</dbReference>
<dbReference type="GO" id="GO:0004497">
    <property type="term" value="F:monooxygenase activity"/>
    <property type="evidence" value="ECO:0007669"/>
    <property type="project" value="InterPro"/>
</dbReference>
<comment type="cofactor">
    <cofactor evidence="1 3">
        <name>heme</name>
        <dbReference type="ChEBI" id="CHEBI:30413"/>
    </cofactor>
</comment>
<evidence type="ECO:0000256" key="2">
    <source>
        <dbReference type="ARBA" id="ARBA00010617"/>
    </source>
</evidence>
<comment type="caution">
    <text evidence="4">The sequence shown here is derived from an EMBL/GenBank/DDBJ whole genome shotgun (WGS) entry which is preliminary data.</text>
</comment>
<dbReference type="Pfam" id="PF00067">
    <property type="entry name" value="p450"/>
    <property type="match status" value="1"/>
</dbReference>
<dbReference type="InterPro" id="IPR017972">
    <property type="entry name" value="Cyt_P450_CS"/>
</dbReference>
<dbReference type="AlphaFoldDB" id="A0A812JZP3"/>
<dbReference type="Proteomes" id="UP000604046">
    <property type="component" value="Unassembled WGS sequence"/>
</dbReference>
<evidence type="ECO:0000313" key="5">
    <source>
        <dbReference type="Proteomes" id="UP000604046"/>
    </source>
</evidence>
<keyword evidence="3" id="KW-0408">Iron</keyword>
<dbReference type="OrthoDB" id="417790at2759"/>
<comment type="similarity">
    <text evidence="2">Belongs to the cytochrome P450 family.</text>
</comment>
<keyword evidence="5" id="KW-1185">Reference proteome</keyword>
<feature type="binding site" description="axial binding residue" evidence="3">
    <location>
        <position position="670"/>
    </location>
    <ligand>
        <name>heme</name>
        <dbReference type="ChEBI" id="CHEBI:30413"/>
    </ligand>
    <ligandPart>
        <name>Fe</name>
        <dbReference type="ChEBI" id="CHEBI:18248"/>
    </ligandPart>
</feature>
<dbReference type="PRINTS" id="PR00385">
    <property type="entry name" value="P450"/>
</dbReference>
<protein>
    <submittedName>
        <fullName evidence="4">Cyp-13A1 protein</fullName>
    </submittedName>
</protein>
<reference evidence="4" key="1">
    <citation type="submission" date="2021-02" db="EMBL/GenBank/DDBJ databases">
        <authorList>
            <person name="Dougan E. K."/>
            <person name="Rhodes N."/>
            <person name="Thang M."/>
            <person name="Chan C."/>
        </authorList>
    </citation>
    <scope>NUCLEOTIDE SEQUENCE</scope>
</reference>